<reference evidence="1 2" key="1">
    <citation type="submission" date="2020-06" db="EMBL/GenBank/DDBJ databases">
        <title>Pseudomonas eucalypticola sp. nov., an endophyte of Eucalyptus dunnii leaves with biocontrol ability of eucalyptus leaf blight.</title>
        <authorList>
            <person name="Liu Y."/>
            <person name="Song Z."/>
            <person name="Zeng H."/>
            <person name="Lu M."/>
            <person name="Wang X."/>
            <person name="Lian X."/>
            <person name="Zhang Q."/>
        </authorList>
    </citation>
    <scope>NUCLEOTIDE SEQUENCE [LARGE SCALE GENOMIC DNA]</scope>
    <source>
        <strain evidence="1 2">NP-1</strain>
    </source>
</reference>
<organism evidence="1 2">
    <name type="scientific">Pseudomonas eucalypticola</name>
    <dbReference type="NCBI Taxonomy" id="2599595"/>
    <lineage>
        <taxon>Bacteria</taxon>
        <taxon>Pseudomonadati</taxon>
        <taxon>Pseudomonadota</taxon>
        <taxon>Gammaproteobacteria</taxon>
        <taxon>Pseudomonadales</taxon>
        <taxon>Pseudomonadaceae</taxon>
        <taxon>Pseudomonas</taxon>
    </lineage>
</organism>
<gene>
    <name evidence="1" type="ORF">HWQ56_03140</name>
</gene>
<protein>
    <submittedName>
        <fullName evidence="1">Uncharacterized protein</fullName>
    </submittedName>
</protein>
<dbReference type="Proteomes" id="UP000509568">
    <property type="component" value="Chromosome"/>
</dbReference>
<dbReference type="KEGG" id="pez:HWQ56_03140"/>
<dbReference type="RefSeq" id="WP_158154177.1">
    <property type="nucleotide sequence ID" value="NZ_CP056030.1"/>
</dbReference>
<evidence type="ECO:0000313" key="1">
    <source>
        <dbReference type="EMBL" id="QKZ02850.1"/>
    </source>
</evidence>
<sequence length="204" mass="23371">MFEPDENVVSFGIGLTSQNRSDISALLQQADRFASHAYDRNVHWQAWLDYYDSRLKKHGCNRLSTITSQPLFVSDMRDVDEVKLDIASFDDPQKLFDLARRVMAALGLHDFVRAWLKGNGKGDARMLSWVVVPCELNARGEIVLTTFGVQVRGLPLSTQQKPEVVIRMSGGVYIFQPEVYERFRTPIREELKGIALRRLVQMRI</sequence>
<name>A0A7D5HB10_9PSED</name>
<accession>A0A7D5HB10</accession>
<dbReference type="EMBL" id="CP056030">
    <property type="protein sequence ID" value="QKZ02850.1"/>
    <property type="molecule type" value="Genomic_DNA"/>
</dbReference>
<keyword evidence="2" id="KW-1185">Reference proteome</keyword>
<proteinExistence type="predicted"/>
<evidence type="ECO:0000313" key="2">
    <source>
        <dbReference type="Proteomes" id="UP000509568"/>
    </source>
</evidence>
<dbReference type="AlphaFoldDB" id="A0A7D5HB10"/>